<sequence>MGLTRADVEQQLAEMNGWTLTENDMIERVYEFQDFLTGIAFVKDMADYAEHVQHHPQIVIDHTNITVRLKTFDQNAITEKDLSAAAAFNEKYSAY</sequence>
<comment type="caution">
    <text evidence="5">The sequence shown here is derived from an EMBL/GenBank/DDBJ whole genome shotgun (WGS) entry which is preliminary data.</text>
</comment>
<keyword evidence="4" id="KW-0456">Lyase</keyword>
<dbReference type="PANTHER" id="PTHR12599:SF0">
    <property type="entry name" value="PTERIN-4-ALPHA-CARBINOLAMINE DEHYDRATASE"/>
    <property type="match status" value="1"/>
</dbReference>
<dbReference type="Pfam" id="PF01329">
    <property type="entry name" value="Pterin_4a"/>
    <property type="match status" value="1"/>
</dbReference>
<name>A0A2P8HXL3_9BACI</name>
<dbReference type="RefSeq" id="WP_106587685.1">
    <property type="nucleotide sequence ID" value="NZ_PYAV01000002.1"/>
</dbReference>
<keyword evidence="6" id="KW-1185">Reference proteome</keyword>
<evidence type="ECO:0000256" key="3">
    <source>
        <dbReference type="ARBA" id="ARBA00013252"/>
    </source>
</evidence>
<accession>A0A2P8HXL3</accession>
<evidence type="ECO:0000256" key="4">
    <source>
        <dbReference type="ARBA" id="ARBA00023239"/>
    </source>
</evidence>
<dbReference type="Proteomes" id="UP000242310">
    <property type="component" value="Unassembled WGS sequence"/>
</dbReference>
<dbReference type="OrthoDB" id="9800108at2"/>
<dbReference type="NCBIfam" id="NF002017">
    <property type="entry name" value="PRK00823.1-2"/>
    <property type="match status" value="1"/>
</dbReference>
<dbReference type="CDD" id="cd00488">
    <property type="entry name" value="PCD_DCoH"/>
    <property type="match status" value="1"/>
</dbReference>
<dbReference type="Gene3D" id="3.30.1360.20">
    <property type="entry name" value="Transcriptional coactivator/pterin dehydratase"/>
    <property type="match status" value="1"/>
</dbReference>
<dbReference type="GO" id="GO:0008124">
    <property type="term" value="F:4-alpha-hydroxytetrahydrobiopterin dehydratase activity"/>
    <property type="evidence" value="ECO:0007669"/>
    <property type="project" value="UniProtKB-EC"/>
</dbReference>
<dbReference type="EMBL" id="PYAV01000002">
    <property type="protein sequence ID" value="PSL50973.1"/>
    <property type="molecule type" value="Genomic_DNA"/>
</dbReference>
<dbReference type="AlphaFoldDB" id="A0A2P8HXL3"/>
<dbReference type="PANTHER" id="PTHR12599">
    <property type="entry name" value="PTERIN-4-ALPHA-CARBINOLAMINE DEHYDRATASE"/>
    <property type="match status" value="1"/>
</dbReference>
<proteinExistence type="inferred from homology"/>
<dbReference type="GO" id="GO:0006729">
    <property type="term" value="P:tetrahydrobiopterin biosynthetic process"/>
    <property type="evidence" value="ECO:0007669"/>
    <property type="project" value="InterPro"/>
</dbReference>
<evidence type="ECO:0000256" key="1">
    <source>
        <dbReference type="ARBA" id="ARBA00001554"/>
    </source>
</evidence>
<protein>
    <recommendedName>
        <fullName evidence="3">4a-hydroxytetrahydrobiopterin dehydratase</fullName>
        <ecNumber evidence="3">4.2.1.96</ecNumber>
    </recommendedName>
</protein>
<reference evidence="5 6" key="1">
    <citation type="submission" date="2018-03" db="EMBL/GenBank/DDBJ databases">
        <title>Genomic Encyclopedia of Type Strains, Phase III (KMG-III): the genomes of soil and plant-associated and newly described type strains.</title>
        <authorList>
            <person name="Whitman W."/>
        </authorList>
    </citation>
    <scope>NUCLEOTIDE SEQUENCE [LARGE SCALE GENOMIC DNA]</scope>
    <source>
        <strain evidence="5 6">CGMCC 1.07653</strain>
    </source>
</reference>
<dbReference type="InterPro" id="IPR036428">
    <property type="entry name" value="PCD_sf"/>
</dbReference>
<evidence type="ECO:0000256" key="2">
    <source>
        <dbReference type="ARBA" id="ARBA00006472"/>
    </source>
</evidence>
<dbReference type="InterPro" id="IPR001533">
    <property type="entry name" value="Pterin_deHydtase"/>
</dbReference>
<comment type="catalytic activity">
    <reaction evidence="1">
        <text>(4aS,6R)-4a-hydroxy-L-erythro-5,6,7,8-tetrahydrobiopterin = (6R)-L-erythro-6,7-dihydrobiopterin + H2O</text>
        <dbReference type="Rhea" id="RHEA:11920"/>
        <dbReference type="ChEBI" id="CHEBI:15377"/>
        <dbReference type="ChEBI" id="CHEBI:15642"/>
        <dbReference type="ChEBI" id="CHEBI:43120"/>
        <dbReference type="EC" id="4.2.1.96"/>
    </reaction>
</comment>
<dbReference type="SUPFAM" id="SSF55248">
    <property type="entry name" value="PCD-like"/>
    <property type="match status" value="1"/>
</dbReference>
<evidence type="ECO:0000313" key="5">
    <source>
        <dbReference type="EMBL" id="PSL50973.1"/>
    </source>
</evidence>
<dbReference type="EC" id="4.2.1.96" evidence="3"/>
<evidence type="ECO:0000313" key="6">
    <source>
        <dbReference type="Proteomes" id="UP000242310"/>
    </source>
</evidence>
<comment type="similarity">
    <text evidence="2">Belongs to the pterin-4-alpha-carbinolamine dehydratase family.</text>
</comment>
<gene>
    <name evidence="5" type="ORF">B0H94_102250</name>
</gene>
<organism evidence="5 6">
    <name type="scientific">Salsuginibacillus halophilus</name>
    <dbReference type="NCBI Taxonomy" id="517424"/>
    <lineage>
        <taxon>Bacteria</taxon>
        <taxon>Bacillati</taxon>
        <taxon>Bacillota</taxon>
        <taxon>Bacilli</taxon>
        <taxon>Bacillales</taxon>
        <taxon>Bacillaceae</taxon>
        <taxon>Salsuginibacillus</taxon>
    </lineage>
</organism>